<feature type="compositionally biased region" description="Basic and acidic residues" evidence="1">
    <location>
        <begin position="64"/>
        <end position="84"/>
    </location>
</feature>
<dbReference type="EMBL" id="JWJH01000031">
    <property type="protein sequence ID" value="KJF65516.1"/>
    <property type="molecule type" value="Genomic_DNA"/>
</dbReference>
<protein>
    <submittedName>
        <fullName evidence="2">Uncharacterized protein</fullName>
    </submittedName>
</protein>
<comment type="caution">
    <text evidence="2">The sequence shown here is derived from an EMBL/GenBank/DDBJ whole genome shotgun (WGS) entry which is preliminary data.</text>
</comment>
<organism evidence="2 3">
    <name type="scientific">Rhizobium nepotum 39/7</name>
    <dbReference type="NCBI Taxonomy" id="1368418"/>
    <lineage>
        <taxon>Bacteria</taxon>
        <taxon>Pseudomonadati</taxon>
        <taxon>Pseudomonadota</taxon>
        <taxon>Alphaproteobacteria</taxon>
        <taxon>Hyphomicrobiales</taxon>
        <taxon>Rhizobiaceae</taxon>
        <taxon>Rhizobium/Agrobacterium group</taxon>
        <taxon>Rhizobium</taxon>
    </lineage>
</organism>
<keyword evidence="3" id="KW-1185">Reference proteome</keyword>
<dbReference type="Proteomes" id="UP000052068">
    <property type="component" value="Unassembled WGS sequence"/>
</dbReference>
<gene>
    <name evidence="2" type="ORF">RS75_22620</name>
</gene>
<evidence type="ECO:0000256" key="1">
    <source>
        <dbReference type="SAM" id="MobiDB-lite"/>
    </source>
</evidence>
<accession>A0ABR5CL50</accession>
<feature type="compositionally biased region" description="Basic and acidic residues" evidence="1">
    <location>
        <begin position="1"/>
        <end position="15"/>
    </location>
</feature>
<evidence type="ECO:0000313" key="3">
    <source>
        <dbReference type="Proteomes" id="UP000052068"/>
    </source>
</evidence>
<feature type="region of interest" description="Disordered" evidence="1">
    <location>
        <begin position="1"/>
        <end position="84"/>
    </location>
</feature>
<sequence length="84" mass="9865">MDKPDEFHDDNDKNSDVNLMVVPAGRKDRRQQQVNHRPPEHGSAIFYRHERQPHVVAECPQAKATDDHRHRTHQKPDADKIRRG</sequence>
<reference evidence="2 3" key="1">
    <citation type="submission" date="2015-03" db="EMBL/GenBank/DDBJ databases">
        <title>Draft Genome Sequences of Agrobacterium nepotum Strain 39/7T (= CFBP 7436T = LMG 26435T) and Agrobacterium sp. Strain KFB 330 (= CFBP 8308 = LMG 28674).</title>
        <authorList>
            <person name="Kuzmanovic N."/>
            <person name="Pulawska J."/>
            <person name="Obradovic A."/>
        </authorList>
    </citation>
    <scope>NUCLEOTIDE SEQUENCE [LARGE SCALE GENOMIC DNA]</scope>
    <source>
        <strain evidence="2 3">39/7</strain>
    </source>
</reference>
<evidence type="ECO:0000313" key="2">
    <source>
        <dbReference type="EMBL" id="KJF65516.1"/>
    </source>
</evidence>
<proteinExistence type="predicted"/>
<name>A0ABR5CL50_9HYPH</name>